<proteinExistence type="inferred from homology"/>
<keyword evidence="9" id="KW-1185">Reference proteome</keyword>
<dbReference type="FunFam" id="1.10.220.10:FF:000008">
    <property type="entry name" value="Annexin"/>
    <property type="match status" value="1"/>
</dbReference>
<feature type="binding site" evidence="6">
    <location>
        <position position="28"/>
    </location>
    <ligand>
        <name>Ca(2+)</name>
        <dbReference type="ChEBI" id="CHEBI:29108"/>
        <label>1</label>
    </ligand>
</feature>
<dbReference type="AlphaFoldDB" id="B9RGD0"/>
<dbReference type="FunFam" id="1.10.220.10:FF:000001">
    <property type="entry name" value="Annexin"/>
    <property type="match status" value="1"/>
</dbReference>
<feature type="binding site" evidence="6">
    <location>
        <position position="300"/>
    </location>
    <ligand>
        <name>Ca(2+)</name>
        <dbReference type="ChEBI" id="CHEBI:29108"/>
        <label>1</label>
    </ligand>
</feature>
<accession>B9RGD0</accession>
<dbReference type="GO" id="GO:0005509">
    <property type="term" value="F:calcium ion binding"/>
    <property type="evidence" value="ECO:0007669"/>
    <property type="project" value="InterPro"/>
</dbReference>
<evidence type="ECO:0000256" key="1">
    <source>
        <dbReference type="ARBA" id="ARBA00022723"/>
    </source>
</evidence>
<evidence type="ECO:0000256" key="6">
    <source>
        <dbReference type="PIRSR" id="PIRSR609118-1"/>
    </source>
</evidence>
<gene>
    <name evidence="8" type="ORF">RCOM_1453030</name>
</gene>
<evidence type="ECO:0000256" key="5">
    <source>
        <dbReference type="ARBA" id="ARBA00023302"/>
    </source>
</evidence>
<evidence type="ECO:0000256" key="3">
    <source>
        <dbReference type="ARBA" id="ARBA00022837"/>
    </source>
</evidence>
<feature type="binding site" evidence="6">
    <location>
        <position position="303"/>
    </location>
    <ligand>
        <name>Ca(2+)</name>
        <dbReference type="ChEBI" id="CHEBI:29108"/>
        <label>3</label>
    </ligand>
</feature>
<dbReference type="SUPFAM" id="SSF47874">
    <property type="entry name" value="Annexin"/>
    <property type="match status" value="1"/>
</dbReference>
<feature type="binding site" evidence="6">
    <location>
        <position position="262"/>
    </location>
    <ligand>
        <name>Ca(2+)</name>
        <dbReference type="ChEBI" id="CHEBI:29108"/>
        <label>1</label>
    </ligand>
</feature>
<keyword evidence="1 6" id="KW-0479">Metal-binding</keyword>
<dbReference type="Gene3D" id="1.10.220.10">
    <property type="entry name" value="Annexin"/>
    <property type="match status" value="4"/>
</dbReference>
<dbReference type="SMR" id="B9RGD0"/>
<evidence type="ECO:0000256" key="2">
    <source>
        <dbReference type="ARBA" id="ARBA00022737"/>
    </source>
</evidence>
<dbReference type="EMBL" id="EQ973778">
    <property type="protein sequence ID" value="EEF49585.1"/>
    <property type="molecule type" value="Genomic_DNA"/>
</dbReference>
<feature type="binding site" evidence="6">
    <location>
        <position position="68"/>
    </location>
    <ligand>
        <name>Ca(2+)</name>
        <dbReference type="ChEBI" id="CHEBI:29108"/>
        <label>1</label>
    </ligand>
</feature>
<dbReference type="GO" id="GO:0009409">
    <property type="term" value="P:response to cold"/>
    <property type="evidence" value="ECO:0000318"/>
    <property type="project" value="GO_Central"/>
</dbReference>
<evidence type="ECO:0000313" key="9">
    <source>
        <dbReference type="Proteomes" id="UP000008311"/>
    </source>
</evidence>
<dbReference type="PRINTS" id="PR00196">
    <property type="entry name" value="ANNEXIN"/>
</dbReference>
<dbReference type="STRING" id="3988.B9RGD0"/>
<dbReference type="GO" id="GO:0001786">
    <property type="term" value="F:phosphatidylserine binding"/>
    <property type="evidence" value="ECO:0000318"/>
    <property type="project" value="GO_Central"/>
</dbReference>
<dbReference type="PROSITE" id="PS00223">
    <property type="entry name" value="ANNEXIN_1"/>
    <property type="match status" value="1"/>
</dbReference>
<dbReference type="PANTHER" id="PTHR10502">
    <property type="entry name" value="ANNEXIN"/>
    <property type="match status" value="1"/>
</dbReference>
<sequence length="319" mass="36021">MATLRVPDIVTPPTQDCEKLRNAVQGLGTDEKAIIWILGHRNASQRRKIKETYQELYKESLIDRLHSELSGDFRKAVILWAYDPPERDARLANEALKAKNKEGTKQLQVIVEIACASSPHHLQAVRQAYCSLFDCSLEEDIASTVYLPLRKLLVGLVSSYRYDKELVESNLANSEAEKLHESIKRKQLDHDDLVFILSTRNLYQLRATFNCYQQNYGTPIKQDIKSCGNGDLESLLKVVICCIESPEKHFAKVIGDSIIGLGTDEDSLTRAVVCRAELDMMKIRGEYFNTFKTNLDGAVADDTSGDYKDFLMTLLGARI</sequence>
<evidence type="ECO:0000313" key="8">
    <source>
        <dbReference type="EMBL" id="EEF49585.1"/>
    </source>
</evidence>
<dbReference type="FunFam" id="1.10.220.10:FF:000006">
    <property type="entry name" value="Annexin"/>
    <property type="match status" value="1"/>
</dbReference>
<feature type="binding site" evidence="6">
    <location>
        <position position="302"/>
    </location>
    <ligand>
        <name>Ca(2+)</name>
        <dbReference type="ChEBI" id="CHEBI:29108"/>
        <label>1</label>
    </ligand>
</feature>
<dbReference type="GO" id="GO:0009408">
    <property type="term" value="P:response to heat"/>
    <property type="evidence" value="ECO:0000318"/>
    <property type="project" value="GO_Central"/>
</dbReference>
<keyword evidence="5 7" id="KW-0111">Calcium/phospholipid-binding</keyword>
<comment type="similarity">
    <text evidence="7">Belongs to the annexin family.</text>
</comment>
<dbReference type="PANTHER" id="PTHR10502:SF99">
    <property type="entry name" value="ANNEXIN D3"/>
    <property type="match status" value="1"/>
</dbReference>
<dbReference type="InterPro" id="IPR009118">
    <property type="entry name" value="AnnexinD_plant"/>
</dbReference>
<feature type="binding site" evidence="6">
    <location>
        <position position="26"/>
    </location>
    <ligand>
        <name>Ca(2+)</name>
        <dbReference type="ChEBI" id="CHEBI:29108"/>
        <label>1</label>
    </ligand>
</feature>
<dbReference type="FunFam" id="1.10.220.10:FF:000009">
    <property type="entry name" value="Annexin"/>
    <property type="match status" value="1"/>
</dbReference>
<dbReference type="GO" id="GO:0005737">
    <property type="term" value="C:cytoplasm"/>
    <property type="evidence" value="ECO:0000318"/>
    <property type="project" value="GO_Central"/>
</dbReference>
<organism evidence="8 9">
    <name type="scientific">Ricinus communis</name>
    <name type="common">Castor bean</name>
    <dbReference type="NCBI Taxonomy" id="3988"/>
    <lineage>
        <taxon>Eukaryota</taxon>
        <taxon>Viridiplantae</taxon>
        <taxon>Streptophyta</taxon>
        <taxon>Embryophyta</taxon>
        <taxon>Tracheophyta</taxon>
        <taxon>Spermatophyta</taxon>
        <taxon>Magnoliopsida</taxon>
        <taxon>eudicotyledons</taxon>
        <taxon>Gunneridae</taxon>
        <taxon>Pentapetalae</taxon>
        <taxon>rosids</taxon>
        <taxon>fabids</taxon>
        <taxon>Malpighiales</taxon>
        <taxon>Euphorbiaceae</taxon>
        <taxon>Acalyphoideae</taxon>
        <taxon>Acalypheae</taxon>
        <taxon>Ricinus</taxon>
    </lineage>
</organism>
<dbReference type="InParanoid" id="B9RGD0"/>
<dbReference type="SMART" id="SM00335">
    <property type="entry name" value="ANX"/>
    <property type="match status" value="4"/>
</dbReference>
<name>B9RGD0_RICCO</name>
<protein>
    <recommendedName>
        <fullName evidence="7">Annexin</fullName>
    </recommendedName>
</protein>
<evidence type="ECO:0000256" key="4">
    <source>
        <dbReference type="ARBA" id="ARBA00023216"/>
    </source>
</evidence>
<dbReference type="InterPro" id="IPR037104">
    <property type="entry name" value="Annexin_sf"/>
</dbReference>
<dbReference type="InterPro" id="IPR018252">
    <property type="entry name" value="Annexin_repeat_CS"/>
</dbReference>
<dbReference type="GO" id="GO:0005886">
    <property type="term" value="C:plasma membrane"/>
    <property type="evidence" value="ECO:0000318"/>
    <property type="project" value="GO_Central"/>
</dbReference>
<reference evidence="9" key="1">
    <citation type="journal article" date="2010" name="Nat. Biotechnol.">
        <title>Draft genome sequence of the oilseed species Ricinus communis.</title>
        <authorList>
            <person name="Chan A.P."/>
            <person name="Crabtree J."/>
            <person name="Zhao Q."/>
            <person name="Lorenzi H."/>
            <person name="Orvis J."/>
            <person name="Puiu D."/>
            <person name="Melake-Berhan A."/>
            <person name="Jones K.M."/>
            <person name="Redman J."/>
            <person name="Chen G."/>
            <person name="Cahoon E.B."/>
            <person name="Gedil M."/>
            <person name="Stanke M."/>
            <person name="Haas B.J."/>
            <person name="Wortman J.R."/>
            <person name="Fraser-Liggett C.M."/>
            <person name="Ravel J."/>
            <person name="Rabinowicz P.D."/>
        </authorList>
    </citation>
    <scope>NUCLEOTIDE SEQUENCE [LARGE SCALE GENOMIC DNA]</scope>
    <source>
        <strain evidence="9">cv. Hale</strain>
    </source>
</reference>
<dbReference type="FunCoup" id="B9RGD0">
    <property type="interactions" value="43"/>
</dbReference>
<dbReference type="Pfam" id="PF00191">
    <property type="entry name" value="Annexin"/>
    <property type="match status" value="4"/>
</dbReference>
<evidence type="ECO:0000256" key="7">
    <source>
        <dbReference type="RuleBase" id="RU003540"/>
    </source>
</evidence>
<dbReference type="GO" id="GO:0005544">
    <property type="term" value="F:calcium-dependent phospholipid binding"/>
    <property type="evidence" value="ECO:0000318"/>
    <property type="project" value="GO_Central"/>
</dbReference>
<feature type="binding site" evidence="6">
    <location>
        <position position="258"/>
    </location>
    <ligand>
        <name>Ca(2+)</name>
        <dbReference type="ChEBI" id="CHEBI:29108"/>
        <label>1</label>
    </ligand>
</feature>
<dbReference type="PROSITE" id="PS51897">
    <property type="entry name" value="ANNEXIN_2"/>
    <property type="match status" value="4"/>
</dbReference>
<keyword evidence="2 7" id="KW-0677">Repeat</keyword>
<dbReference type="PRINTS" id="PR01814">
    <property type="entry name" value="ANNEXINPLANT"/>
</dbReference>
<dbReference type="GO" id="GO:0009414">
    <property type="term" value="P:response to water deprivation"/>
    <property type="evidence" value="ECO:0000318"/>
    <property type="project" value="GO_Central"/>
</dbReference>
<dbReference type="InterPro" id="IPR018502">
    <property type="entry name" value="Annexin_repeat"/>
</dbReference>
<keyword evidence="3 6" id="KW-0106">Calcium</keyword>
<dbReference type="InterPro" id="IPR001464">
    <property type="entry name" value="Annexin"/>
</dbReference>
<dbReference type="Proteomes" id="UP000008311">
    <property type="component" value="Unassembled WGS sequence"/>
</dbReference>
<keyword evidence="4 7" id="KW-0041">Annexin</keyword>
<comment type="domain">
    <text evidence="7">A pair of annexin repeats may form one binding site for calcium and phospholipid.</text>
</comment>
<dbReference type="GO" id="GO:0009651">
    <property type="term" value="P:response to salt stress"/>
    <property type="evidence" value="ECO:0000318"/>
    <property type="project" value="GO_Central"/>
</dbReference>
<dbReference type="eggNOG" id="KOG0819">
    <property type="taxonomic scope" value="Eukaryota"/>
</dbReference>